<dbReference type="Pfam" id="PF01189">
    <property type="entry name" value="Methyltr_RsmB-F"/>
    <property type="match status" value="1"/>
</dbReference>
<dbReference type="Gene3D" id="1.10.287.730">
    <property type="entry name" value="Helix hairpin bin"/>
    <property type="match status" value="1"/>
</dbReference>
<dbReference type="InterPro" id="IPR006027">
    <property type="entry name" value="NusB_RsmB_TIM44"/>
</dbReference>
<evidence type="ECO:0000256" key="11">
    <source>
        <dbReference type="ARBA" id="ARBA00030399"/>
    </source>
</evidence>
<dbReference type="PROSITE" id="PS51686">
    <property type="entry name" value="SAM_MT_RSMB_NOP"/>
    <property type="match status" value="1"/>
</dbReference>
<dbReference type="EMBL" id="UOFQ01000107">
    <property type="protein sequence ID" value="VAW88741.1"/>
    <property type="molecule type" value="Genomic_DNA"/>
</dbReference>
<comment type="catalytic activity">
    <reaction evidence="13">
        <text>cytidine(967) in 16S rRNA + S-adenosyl-L-methionine = 5-methylcytidine(967) in 16S rRNA + S-adenosyl-L-homocysteine + H(+)</text>
        <dbReference type="Rhea" id="RHEA:42748"/>
        <dbReference type="Rhea" id="RHEA-COMP:10219"/>
        <dbReference type="Rhea" id="RHEA-COMP:10220"/>
        <dbReference type="ChEBI" id="CHEBI:15378"/>
        <dbReference type="ChEBI" id="CHEBI:57856"/>
        <dbReference type="ChEBI" id="CHEBI:59789"/>
        <dbReference type="ChEBI" id="CHEBI:74483"/>
        <dbReference type="ChEBI" id="CHEBI:82748"/>
        <dbReference type="EC" id="2.1.1.176"/>
    </reaction>
</comment>
<evidence type="ECO:0000256" key="12">
    <source>
        <dbReference type="ARBA" id="ARBA00031088"/>
    </source>
</evidence>
<dbReference type="CDD" id="cd02440">
    <property type="entry name" value="AdoMet_MTases"/>
    <property type="match status" value="1"/>
</dbReference>
<organism evidence="15">
    <name type="scientific">hydrothermal vent metagenome</name>
    <dbReference type="NCBI Taxonomy" id="652676"/>
    <lineage>
        <taxon>unclassified sequences</taxon>
        <taxon>metagenomes</taxon>
        <taxon>ecological metagenomes</taxon>
    </lineage>
</organism>
<proteinExistence type="inferred from homology"/>
<evidence type="ECO:0000313" key="15">
    <source>
        <dbReference type="EMBL" id="VAW88741.1"/>
    </source>
</evidence>
<dbReference type="InterPro" id="IPR048019">
    <property type="entry name" value="RsmB-like_N"/>
</dbReference>
<keyword evidence="10" id="KW-0694">RNA-binding</keyword>
<dbReference type="SUPFAM" id="SSF53335">
    <property type="entry name" value="S-adenosyl-L-methionine-dependent methyltransferases"/>
    <property type="match status" value="1"/>
</dbReference>
<keyword evidence="7 15" id="KW-0489">Methyltransferase</keyword>
<dbReference type="InterPro" id="IPR035926">
    <property type="entry name" value="NusB-like_sf"/>
</dbReference>
<evidence type="ECO:0000256" key="3">
    <source>
        <dbReference type="ARBA" id="ARBA00007494"/>
    </source>
</evidence>
<dbReference type="SUPFAM" id="SSF48013">
    <property type="entry name" value="NusB-like"/>
    <property type="match status" value="1"/>
</dbReference>
<dbReference type="FunFam" id="3.40.50.150:FF:000022">
    <property type="entry name" value="Ribosomal RNA small subunit methyltransferase B"/>
    <property type="match status" value="1"/>
</dbReference>
<evidence type="ECO:0000256" key="4">
    <source>
        <dbReference type="ARBA" id="ARBA00012140"/>
    </source>
</evidence>
<comment type="similarity">
    <text evidence="3">Belongs to the class I-like SAM-binding methyltransferase superfamily. RsmB/NOP family.</text>
</comment>
<dbReference type="InterPro" id="IPR029063">
    <property type="entry name" value="SAM-dependent_MTases_sf"/>
</dbReference>
<dbReference type="PANTHER" id="PTHR22807">
    <property type="entry name" value="NOP2 YEAST -RELATED NOL1/NOP2/FMU SUN DOMAIN-CONTAINING"/>
    <property type="match status" value="1"/>
</dbReference>
<dbReference type="PRINTS" id="PR02008">
    <property type="entry name" value="RCMTFAMILY"/>
</dbReference>
<dbReference type="InterPro" id="IPR004573">
    <property type="entry name" value="rRNA_ssu_MeTfrase_B"/>
</dbReference>
<reference evidence="15" key="1">
    <citation type="submission" date="2018-06" db="EMBL/GenBank/DDBJ databases">
        <authorList>
            <person name="Zhirakovskaya E."/>
        </authorList>
    </citation>
    <scope>NUCLEOTIDE SEQUENCE</scope>
</reference>
<dbReference type="AlphaFoldDB" id="A0A3B0ZB26"/>
<evidence type="ECO:0000256" key="2">
    <source>
        <dbReference type="ARBA" id="ARBA00004496"/>
    </source>
</evidence>
<dbReference type="GO" id="GO:0009383">
    <property type="term" value="F:rRNA (cytosine-C5-)-methyltransferase activity"/>
    <property type="evidence" value="ECO:0007669"/>
    <property type="project" value="TreeGrafter"/>
</dbReference>
<evidence type="ECO:0000256" key="6">
    <source>
        <dbReference type="ARBA" id="ARBA00022552"/>
    </source>
</evidence>
<dbReference type="Pfam" id="PF22458">
    <property type="entry name" value="RsmF-B_ferredox"/>
    <property type="match status" value="1"/>
</dbReference>
<keyword evidence="5" id="KW-0963">Cytoplasm</keyword>
<dbReference type="FunFam" id="3.30.70.1170:FF:000002">
    <property type="entry name" value="Ribosomal RNA small subunit methyltransferase B"/>
    <property type="match status" value="1"/>
</dbReference>
<dbReference type="GO" id="GO:0070475">
    <property type="term" value="P:rRNA base methylation"/>
    <property type="evidence" value="ECO:0007669"/>
    <property type="project" value="TreeGrafter"/>
</dbReference>
<dbReference type="Gene3D" id="1.10.940.10">
    <property type="entry name" value="NusB-like"/>
    <property type="match status" value="1"/>
</dbReference>
<evidence type="ECO:0000256" key="9">
    <source>
        <dbReference type="ARBA" id="ARBA00022691"/>
    </source>
</evidence>
<dbReference type="GO" id="GO:0006355">
    <property type="term" value="P:regulation of DNA-templated transcription"/>
    <property type="evidence" value="ECO:0007669"/>
    <property type="project" value="InterPro"/>
</dbReference>
<keyword evidence="8 15" id="KW-0808">Transferase</keyword>
<evidence type="ECO:0000256" key="10">
    <source>
        <dbReference type="ARBA" id="ARBA00022884"/>
    </source>
</evidence>
<protein>
    <recommendedName>
        <fullName evidence="4">16S rRNA (cytosine(967)-C(5))-methyltransferase</fullName>
        <ecNumber evidence="4">2.1.1.176</ecNumber>
    </recommendedName>
    <alternativeName>
        <fullName evidence="11">16S rRNA m5C967 methyltransferase</fullName>
    </alternativeName>
    <alternativeName>
        <fullName evidence="12">rRNA (cytosine-C(5)-)-methyltransferase RsmB</fullName>
    </alternativeName>
</protein>
<keyword evidence="6" id="KW-0698">rRNA processing</keyword>
<dbReference type="InterPro" id="IPR018314">
    <property type="entry name" value="RsmB/NOL1/NOP2-like_CS"/>
</dbReference>
<name>A0A3B0ZB26_9ZZZZ</name>
<dbReference type="InterPro" id="IPR049560">
    <property type="entry name" value="MeTrfase_RsmB-F_NOP2_cat"/>
</dbReference>
<dbReference type="GO" id="GO:0003723">
    <property type="term" value="F:RNA binding"/>
    <property type="evidence" value="ECO:0007669"/>
    <property type="project" value="UniProtKB-KW"/>
</dbReference>
<evidence type="ECO:0000256" key="5">
    <source>
        <dbReference type="ARBA" id="ARBA00022490"/>
    </source>
</evidence>
<dbReference type="NCBIfam" id="TIGR00563">
    <property type="entry name" value="rsmB"/>
    <property type="match status" value="1"/>
</dbReference>
<dbReference type="EC" id="2.1.1.176" evidence="4"/>
<dbReference type="GO" id="GO:0005829">
    <property type="term" value="C:cytosol"/>
    <property type="evidence" value="ECO:0007669"/>
    <property type="project" value="TreeGrafter"/>
</dbReference>
<accession>A0A3B0ZB26</accession>
<dbReference type="NCBIfam" id="NF008149">
    <property type="entry name" value="PRK10901.1"/>
    <property type="match status" value="1"/>
</dbReference>
<dbReference type="PROSITE" id="PS01153">
    <property type="entry name" value="NOL1_NOP2_SUN"/>
    <property type="match status" value="1"/>
</dbReference>
<dbReference type="Pfam" id="PF01029">
    <property type="entry name" value="NusB"/>
    <property type="match status" value="1"/>
</dbReference>
<gene>
    <name evidence="15" type="ORF">MNBD_GAMMA17-1338</name>
</gene>
<feature type="domain" description="SAM-dependent MTase RsmB/NOP-type" evidence="14">
    <location>
        <begin position="162"/>
        <end position="432"/>
    </location>
</feature>
<evidence type="ECO:0000259" key="14">
    <source>
        <dbReference type="PROSITE" id="PS51686"/>
    </source>
</evidence>
<evidence type="ECO:0000256" key="13">
    <source>
        <dbReference type="ARBA" id="ARBA00047283"/>
    </source>
</evidence>
<dbReference type="Gene3D" id="3.30.70.1170">
    <property type="entry name" value="Sun protein, domain 3"/>
    <property type="match status" value="1"/>
</dbReference>
<dbReference type="PANTHER" id="PTHR22807:SF61">
    <property type="entry name" value="NOL1_NOP2_SUN FAMILY PROTEIN _ ANTITERMINATION NUSB DOMAIN-CONTAINING PROTEIN"/>
    <property type="match status" value="1"/>
</dbReference>
<dbReference type="InterPro" id="IPR054728">
    <property type="entry name" value="RsmB-like_ferredoxin"/>
</dbReference>
<evidence type="ECO:0000256" key="8">
    <source>
        <dbReference type="ARBA" id="ARBA00022679"/>
    </source>
</evidence>
<keyword evidence="9" id="KW-0949">S-adenosyl-L-methionine</keyword>
<comment type="function">
    <text evidence="1">Specifically methylates the cytosine at position 967 (m5C967) of 16S rRNA.</text>
</comment>
<evidence type="ECO:0000256" key="7">
    <source>
        <dbReference type="ARBA" id="ARBA00022603"/>
    </source>
</evidence>
<evidence type="ECO:0000256" key="1">
    <source>
        <dbReference type="ARBA" id="ARBA00002724"/>
    </source>
</evidence>
<sequence length="434" mass="48057">MKARVVAVKVLLRVTVDGRSLSASLPEQLAKLTDPSERPLAQELCYGVMRYGVRLEAVAKQLLNKPLKRKDRDVECLILLGLYQLIYMRIPPHAVVAETVEAVNAIGKSWAKGLVNAVLRNFQRGEQKLLAQADSTPAGQYAHPSWLLKMIQARWPDEWQSIVEGNNQYPPMVLRINPAHGSRDEYQQRLQDEGMAATAMPHVPSAVMLEQAVDVERLPGFSDGHASVQDGAAQLAGWLLDLQPGQRVLDACSAPGGKCCHILEQAPQVTEVVAIDIDEQRLQSVRENLARLKLQAKVICGDASRPDEWWDGKLFDRILLDAPCSASGVIRRHPDIKQLRREEDIEVLVALQGEILAAMWPLLAPGGLLLYATCSIFPQENHLQIERFLETHHDATAPIVSVSWGRAMPVGRQVLPGDDGMDGFYYAPLLKNIG</sequence>
<dbReference type="Gene3D" id="3.40.50.150">
    <property type="entry name" value="Vaccinia Virus protein VP39"/>
    <property type="match status" value="1"/>
</dbReference>
<comment type="subcellular location">
    <subcellularLocation>
        <location evidence="2">Cytoplasm</location>
    </subcellularLocation>
</comment>
<dbReference type="NCBIfam" id="NF011494">
    <property type="entry name" value="PRK14902.1"/>
    <property type="match status" value="1"/>
</dbReference>
<dbReference type="InterPro" id="IPR001678">
    <property type="entry name" value="MeTrfase_RsmB-F_NOP2_dom"/>
</dbReference>
<dbReference type="CDD" id="cd00620">
    <property type="entry name" value="Methyltransferase_Sun"/>
    <property type="match status" value="1"/>
</dbReference>
<dbReference type="InterPro" id="IPR023267">
    <property type="entry name" value="RCMT"/>
</dbReference>